<dbReference type="GO" id="GO:0005759">
    <property type="term" value="C:mitochondrial matrix"/>
    <property type="evidence" value="ECO:0007669"/>
    <property type="project" value="TreeGrafter"/>
</dbReference>
<protein>
    <submittedName>
        <fullName evidence="2">Uncharacterized protein</fullName>
    </submittedName>
</protein>
<evidence type="ECO:0000313" key="3">
    <source>
        <dbReference type="Proteomes" id="UP000800200"/>
    </source>
</evidence>
<accession>A0A6A6EPF2</accession>
<proteinExistence type="predicted"/>
<dbReference type="EMBL" id="ML994613">
    <property type="protein sequence ID" value="KAF2193454.1"/>
    <property type="molecule type" value="Genomic_DNA"/>
</dbReference>
<dbReference type="Proteomes" id="UP000800200">
    <property type="component" value="Unassembled WGS sequence"/>
</dbReference>
<name>A0A6A6EPF2_9PEZI</name>
<organism evidence="2 3">
    <name type="scientific">Zopfia rhizophila CBS 207.26</name>
    <dbReference type="NCBI Taxonomy" id="1314779"/>
    <lineage>
        <taxon>Eukaryota</taxon>
        <taxon>Fungi</taxon>
        <taxon>Dikarya</taxon>
        <taxon>Ascomycota</taxon>
        <taxon>Pezizomycotina</taxon>
        <taxon>Dothideomycetes</taxon>
        <taxon>Dothideomycetes incertae sedis</taxon>
        <taxon>Zopfiaceae</taxon>
        <taxon>Zopfia</taxon>
    </lineage>
</organism>
<dbReference type="OrthoDB" id="15893at2759"/>
<dbReference type="PANTHER" id="PTHR28015:SF1">
    <property type="entry name" value="ATP SYNTHASE ASSEMBLY FACTOR FMC1, MITOCHONDRIAL"/>
    <property type="match status" value="1"/>
</dbReference>
<sequence>MASPNPQIRSLYRRILRELPTRAPSTTAPSRTSHQKLSSPSAIQQRVRASFTTENPNQAMHVDQIQRAEQFVQYLQAQRMYATLIERYNPGMGMSEEERVRLTARKVGMDLPIEFDLEKK</sequence>
<dbReference type="InterPro" id="IPR039196">
    <property type="entry name" value="Fmc1"/>
</dbReference>
<dbReference type="Pfam" id="PF13233">
    <property type="entry name" value="Complex1_LYR_2"/>
    <property type="match status" value="1"/>
</dbReference>
<keyword evidence="3" id="KW-1185">Reference proteome</keyword>
<feature type="region of interest" description="Disordered" evidence="1">
    <location>
        <begin position="15"/>
        <end position="47"/>
    </location>
</feature>
<dbReference type="AlphaFoldDB" id="A0A6A6EPF2"/>
<gene>
    <name evidence="2" type="ORF">K469DRAFT_712210</name>
</gene>
<evidence type="ECO:0000256" key="1">
    <source>
        <dbReference type="SAM" id="MobiDB-lite"/>
    </source>
</evidence>
<evidence type="ECO:0000313" key="2">
    <source>
        <dbReference type="EMBL" id="KAF2193454.1"/>
    </source>
</evidence>
<reference evidence="2" key="1">
    <citation type="journal article" date="2020" name="Stud. Mycol.">
        <title>101 Dothideomycetes genomes: a test case for predicting lifestyles and emergence of pathogens.</title>
        <authorList>
            <person name="Haridas S."/>
            <person name="Albert R."/>
            <person name="Binder M."/>
            <person name="Bloem J."/>
            <person name="Labutti K."/>
            <person name="Salamov A."/>
            <person name="Andreopoulos B."/>
            <person name="Baker S."/>
            <person name="Barry K."/>
            <person name="Bills G."/>
            <person name="Bluhm B."/>
            <person name="Cannon C."/>
            <person name="Castanera R."/>
            <person name="Culley D."/>
            <person name="Daum C."/>
            <person name="Ezra D."/>
            <person name="Gonzalez J."/>
            <person name="Henrissat B."/>
            <person name="Kuo A."/>
            <person name="Liang C."/>
            <person name="Lipzen A."/>
            <person name="Lutzoni F."/>
            <person name="Magnuson J."/>
            <person name="Mondo S."/>
            <person name="Nolan M."/>
            <person name="Ohm R."/>
            <person name="Pangilinan J."/>
            <person name="Park H.-J."/>
            <person name="Ramirez L."/>
            <person name="Alfaro M."/>
            <person name="Sun H."/>
            <person name="Tritt A."/>
            <person name="Yoshinaga Y."/>
            <person name="Zwiers L.-H."/>
            <person name="Turgeon B."/>
            <person name="Goodwin S."/>
            <person name="Spatafora J."/>
            <person name="Crous P."/>
            <person name="Grigoriev I."/>
        </authorList>
    </citation>
    <scope>NUCLEOTIDE SEQUENCE</scope>
    <source>
        <strain evidence="2">CBS 207.26</strain>
    </source>
</reference>
<dbReference type="PANTHER" id="PTHR28015">
    <property type="entry name" value="ATP SYNTHASE ASSEMBLY FACTOR FMC1, MITOCHONDRIAL"/>
    <property type="match status" value="1"/>
</dbReference>
<dbReference type="GO" id="GO:0033615">
    <property type="term" value="P:mitochondrial proton-transporting ATP synthase complex assembly"/>
    <property type="evidence" value="ECO:0007669"/>
    <property type="project" value="InterPro"/>
</dbReference>
<feature type="compositionally biased region" description="Polar residues" evidence="1">
    <location>
        <begin position="23"/>
        <end position="44"/>
    </location>
</feature>